<gene>
    <name evidence="1" type="ORF">ACOLOM_LOCUS6056</name>
</gene>
<name>A0ACA9MHG5_9GLOM</name>
<comment type="caution">
    <text evidence="1">The sequence shown here is derived from an EMBL/GenBank/DDBJ whole genome shotgun (WGS) entry which is preliminary data.</text>
</comment>
<accession>A0ACA9MHG5</accession>
<keyword evidence="2" id="KW-1185">Reference proteome</keyword>
<reference evidence="1" key="1">
    <citation type="submission" date="2021-06" db="EMBL/GenBank/DDBJ databases">
        <authorList>
            <person name="Kallberg Y."/>
            <person name="Tangrot J."/>
            <person name="Rosling A."/>
        </authorList>
    </citation>
    <scope>NUCLEOTIDE SEQUENCE</scope>
    <source>
        <strain evidence="1">CL356</strain>
    </source>
</reference>
<dbReference type="Proteomes" id="UP000789525">
    <property type="component" value="Unassembled WGS sequence"/>
</dbReference>
<proteinExistence type="predicted"/>
<sequence length="51" mass="5412">DSITVTEADSICEDVEAGVFCSSISISVLLLGVTSARWLVWLDLCVVLDPA</sequence>
<protein>
    <submittedName>
        <fullName evidence="1">14606_t:CDS:1</fullName>
    </submittedName>
</protein>
<organism evidence="1 2">
    <name type="scientific">Acaulospora colombiana</name>
    <dbReference type="NCBI Taxonomy" id="27376"/>
    <lineage>
        <taxon>Eukaryota</taxon>
        <taxon>Fungi</taxon>
        <taxon>Fungi incertae sedis</taxon>
        <taxon>Mucoromycota</taxon>
        <taxon>Glomeromycotina</taxon>
        <taxon>Glomeromycetes</taxon>
        <taxon>Diversisporales</taxon>
        <taxon>Acaulosporaceae</taxon>
        <taxon>Acaulospora</taxon>
    </lineage>
</organism>
<dbReference type="EMBL" id="CAJVPT010011957">
    <property type="protein sequence ID" value="CAG8583577.1"/>
    <property type="molecule type" value="Genomic_DNA"/>
</dbReference>
<feature type="non-terminal residue" evidence="1">
    <location>
        <position position="1"/>
    </location>
</feature>
<evidence type="ECO:0000313" key="1">
    <source>
        <dbReference type="EMBL" id="CAG8583577.1"/>
    </source>
</evidence>
<evidence type="ECO:0000313" key="2">
    <source>
        <dbReference type="Proteomes" id="UP000789525"/>
    </source>
</evidence>